<name>A0A0F9F646_9ZZZZ</name>
<dbReference type="Gene3D" id="3.40.960.10">
    <property type="entry name" value="VSR Endonuclease"/>
    <property type="match status" value="1"/>
</dbReference>
<organism evidence="2">
    <name type="scientific">marine sediment metagenome</name>
    <dbReference type="NCBI Taxonomy" id="412755"/>
    <lineage>
        <taxon>unclassified sequences</taxon>
        <taxon>metagenomes</taxon>
        <taxon>ecological metagenomes</taxon>
    </lineage>
</organism>
<evidence type="ECO:0000313" key="2">
    <source>
        <dbReference type="EMBL" id="KKL52730.1"/>
    </source>
</evidence>
<dbReference type="AlphaFoldDB" id="A0A0F9F646"/>
<accession>A0A0F9F646</accession>
<evidence type="ECO:0000259" key="1">
    <source>
        <dbReference type="Pfam" id="PF04480"/>
    </source>
</evidence>
<feature type="domain" description="DUF559" evidence="1">
    <location>
        <begin position="2"/>
        <end position="60"/>
    </location>
</feature>
<gene>
    <name evidence="2" type="ORF">LCGC14_2282560</name>
</gene>
<dbReference type="Pfam" id="PF04480">
    <property type="entry name" value="DUF559"/>
    <property type="match status" value="1"/>
</dbReference>
<protein>
    <recommendedName>
        <fullName evidence="1">DUF559 domain-containing protein</fullName>
    </recommendedName>
</protein>
<sequence length="71" mass="9054">IYSLDFLWQHKKKVIEIDGEQHERFEEQKRRDREKDKLLLEEGYQILRIRWKDMFHNTQFWIQKTKDFIDS</sequence>
<dbReference type="InterPro" id="IPR007569">
    <property type="entry name" value="DUF559"/>
</dbReference>
<dbReference type="InterPro" id="IPR011335">
    <property type="entry name" value="Restrct_endonuc-II-like"/>
</dbReference>
<reference evidence="2" key="1">
    <citation type="journal article" date="2015" name="Nature">
        <title>Complex archaea that bridge the gap between prokaryotes and eukaryotes.</title>
        <authorList>
            <person name="Spang A."/>
            <person name="Saw J.H."/>
            <person name="Jorgensen S.L."/>
            <person name="Zaremba-Niedzwiedzka K."/>
            <person name="Martijn J."/>
            <person name="Lind A.E."/>
            <person name="van Eijk R."/>
            <person name="Schleper C."/>
            <person name="Guy L."/>
            <person name="Ettema T.J."/>
        </authorList>
    </citation>
    <scope>NUCLEOTIDE SEQUENCE</scope>
</reference>
<dbReference type="EMBL" id="LAZR01031791">
    <property type="protein sequence ID" value="KKL52730.1"/>
    <property type="molecule type" value="Genomic_DNA"/>
</dbReference>
<feature type="non-terminal residue" evidence="2">
    <location>
        <position position="1"/>
    </location>
</feature>
<comment type="caution">
    <text evidence="2">The sequence shown here is derived from an EMBL/GenBank/DDBJ whole genome shotgun (WGS) entry which is preliminary data.</text>
</comment>
<proteinExistence type="predicted"/>
<dbReference type="SUPFAM" id="SSF52980">
    <property type="entry name" value="Restriction endonuclease-like"/>
    <property type="match status" value="1"/>
</dbReference>